<dbReference type="KEGG" id="cmic:caldi_21280"/>
<sequence>MSPLSAPARPRLRDPHLPEAGRSAPVLPAPRLEHLRRMTDDTGLIQHALGPVPNRKLGYTTDDNARALLVALLAWQQGDLGARVLADTYLAFLAYAQEPDGSFHNLFAYDRRPLEEEPSEDCQGRALWALAAAARAWGGTPAGTVAARLFDRGLDAFARPVQPRGQAQLILAGATLLDPEGGPSLTDTPPALPESVLQRVRSALILAATDLVLRYRHESGEGWHWFEPVMTYDCALLPAALFWAYRVTGAGEYLQVARESLEFFAGATVRNGTFWPVGNRGWFPRGGQPAEFDQQPLEAAALAVAAVAAQRATGQKGWRELGLIAGEWFLGRNALGVPLYDPRTGGCRDGLSPDGVNENQGAESTLAFLLTRLILESERERWAMEVRGA</sequence>
<dbReference type="InterPro" id="IPR008928">
    <property type="entry name" value="6-hairpin_glycosidase_sf"/>
</dbReference>
<proteinExistence type="predicted"/>
<evidence type="ECO:0000313" key="2">
    <source>
        <dbReference type="EMBL" id="BDG61038.1"/>
    </source>
</evidence>
<dbReference type="RefSeq" id="WP_264841719.1">
    <property type="nucleotide sequence ID" value="NZ_AP025628.1"/>
</dbReference>
<protein>
    <submittedName>
        <fullName evidence="2">Glycosyl transferase</fullName>
    </submittedName>
</protein>
<accession>A0AA35G936</accession>
<feature type="region of interest" description="Disordered" evidence="1">
    <location>
        <begin position="1"/>
        <end position="29"/>
    </location>
</feature>
<reference evidence="2" key="1">
    <citation type="submission" date="2022-03" db="EMBL/GenBank/DDBJ databases">
        <title>Complete genome sequence of Caldinitratiruptor microaerophilus.</title>
        <authorList>
            <person name="Mukaiyama R."/>
            <person name="Nishiyama T."/>
            <person name="Ueda K."/>
        </authorList>
    </citation>
    <scope>NUCLEOTIDE SEQUENCE</scope>
    <source>
        <strain evidence="2">JCM 16183</strain>
    </source>
</reference>
<evidence type="ECO:0000313" key="3">
    <source>
        <dbReference type="Proteomes" id="UP001163687"/>
    </source>
</evidence>
<dbReference type="SUPFAM" id="SSF48208">
    <property type="entry name" value="Six-hairpin glycosidases"/>
    <property type="match status" value="1"/>
</dbReference>
<dbReference type="EMBL" id="AP025628">
    <property type="protein sequence ID" value="BDG61038.1"/>
    <property type="molecule type" value="Genomic_DNA"/>
</dbReference>
<evidence type="ECO:0000256" key="1">
    <source>
        <dbReference type="SAM" id="MobiDB-lite"/>
    </source>
</evidence>
<organism evidence="2 3">
    <name type="scientific">Caldinitratiruptor microaerophilus</name>
    <dbReference type="NCBI Taxonomy" id="671077"/>
    <lineage>
        <taxon>Bacteria</taxon>
        <taxon>Bacillati</taxon>
        <taxon>Bacillota</taxon>
        <taxon>Clostridia</taxon>
        <taxon>Eubacteriales</taxon>
        <taxon>Symbiobacteriaceae</taxon>
        <taxon>Caldinitratiruptor</taxon>
    </lineage>
</organism>
<dbReference type="AlphaFoldDB" id="A0AA35G936"/>
<keyword evidence="3" id="KW-1185">Reference proteome</keyword>
<gene>
    <name evidence="2" type="ORF">caldi_21280</name>
</gene>
<dbReference type="GO" id="GO:0005975">
    <property type="term" value="P:carbohydrate metabolic process"/>
    <property type="evidence" value="ECO:0007669"/>
    <property type="project" value="InterPro"/>
</dbReference>
<name>A0AA35G936_9FIRM</name>
<dbReference type="Proteomes" id="UP001163687">
    <property type="component" value="Chromosome"/>
</dbReference>
<keyword evidence="2" id="KW-0808">Transferase</keyword>
<dbReference type="GO" id="GO:0016740">
    <property type="term" value="F:transferase activity"/>
    <property type="evidence" value="ECO:0007669"/>
    <property type="project" value="UniProtKB-KW"/>
</dbReference>